<dbReference type="EMBL" id="MU273471">
    <property type="protein sequence ID" value="KAI0036486.1"/>
    <property type="molecule type" value="Genomic_DNA"/>
</dbReference>
<accession>A0ACB8QYQ9</accession>
<organism evidence="1 2">
    <name type="scientific">Vararia minispora EC-137</name>
    <dbReference type="NCBI Taxonomy" id="1314806"/>
    <lineage>
        <taxon>Eukaryota</taxon>
        <taxon>Fungi</taxon>
        <taxon>Dikarya</taxon>
        <taxon>Basidiomycota</taxon>
        <taxon>Agaricomycotina</taxon>
        <taxon>Agaricomycetes</taxon>
        <taxon>Russulales</taxon>
        <taxon>Lachnocladiaceae</taxon>
        <taxon>Vararia</taxon>
    </lineage>
</organism>
<evidence type="ECO:0000313" key="1">
    <source>
        <dbReference type="EMBL" id="KAI0036486.1"/>
    </source>
</evidence>
<reference evidence="1" key="1">
    <citation type="submission" date="2021-02" db="EMBL/GenBank/DDBJ databases">
        <authorList>
            <consortium name="DOE Joint Genome Institute"/>
            <person name="Ahrendt S."/>
            <person name="Looney B.P."/>
            <person name="Miyauchi S."/>
            <person name="Morin E."/>
            <person name="Drula E."/>
            <person name="Courty P.E."/>
            <person name="Chicoki N."/>
            <person name="Fauchery L."/>
            <person name="Kohler A."/>
            <person name="Kuo A."/>
            <person name="Labutti K."/>
            <person name="Pangilinan J."/>
            <person name="Lipzen A."/>
            <person name="Riley R."/>
            <person name="Andreopoulos W."/>
            <person name="He G."/>
            <person name="Johnson J."/>
            <person name="Barry K.W."/>
            <person name="Grigoriev I.V."/>
            <person name="Nagy L."/>
            <person name="Hibbett D."/>
            <person name="Henrissat B."/>
            <person name="Matheny P.B."/>
            <person name="Labbe J."/>
            <person name="Martin F."/>
        </authorList>
    </citation>
    <scope>NUCLEOTIDE SEQUENCE</scope>
    <source>
        <strain evidence="1">EC-137</strain>
    </source>
</reference>
<protein>
    <submittedName>
        <fullName evidence="1">Uncharacterized protein</fullName>
    </submittedName>
</protein>
<evidence type="ECO:0000313" key="2">
    <source>
        <dbReference type="Proteomes" id="UP000814128"/>
    </source>
</evidence>
<name>A0ACB8QYQ9_9AGAM</name>
<sequence length="1054" mass="110992">MQPAALAPGRSSRPFRFSTHDTKPSQSFTSLPPIRQRTSSSATQPKDSYHSSVAADPSRPMSSDATVLSSLPRRSRGSLLGAASDALSGRFGLRKKSTRQSRPEPALPKLVLDSVIQVVPTHLDEEERERQRLRDAAAQSVGIGLDLLEATSPTREDSIYEEDDNDDKAEEERRTDGRPSDSLSLHAESTSHAESILNRSTTGSFVQTHRRRAGSITLSHSRTASATPGPSEPPFPASLSSLAPFVQLAGTLPKHYPPPSLLKFALAKSWKSRHIVLTSPAPQPGTRTSRTDASNPAVSYLHIFRTPGPEERELERLEINESSVVFVADEEVGSRRHIVKVGGLDVGAQHKDWNIDESGLTMVLLQIVDGAESRRWIAAIKNAILGQRSLRAGLGHTSYSLNGTDGPRGDMDVELSMRRMQGVQPSPVQSSFTAPGDSSTTSSPPRTNSSSVSTHEDSIPQPPTPRSSHRPSSPWHSGGTVLSFKGLFTGARPRSLSRSSTRSDPADDDGPSTQADSFGSVGSSLLGMQGPVIVKPHSMLPVSGESPIQRRIVQNRTSVDWVPPESTPLFSIGPDTPPSPSLAPRAISPPPLQPPPRRRAWTTTDQASNPTATGSGTGRIYHHGNASAAGSFGVEVQLTPPHEDSPSATPPTSTGTNTPVGKPRAASVSSVSTLGQGNVSAALEGVAKRRWSRQSALAAPTSAASSPSQLSTRLPSHPYAAERPPSESSSSAHSTKALPGLAANFKRASMSSAASTHSAETPSPHSHRSGGLLLPVPGRKIAARMSMPPPQRPAPSSALPPTPDQRPQARPRSLSARPGTAPGAPTGSTSLVSSPGPAKPSLRDRALRLSILPPKMPPTDALPPRPDELAHQLPAHLRSVSVDAPHPPPTGPLPPTPRSADAPPASPKLATFKQRLRILSTGASTVAASAQPVQIDVVQVAAAPPGIAERIADPSFLVLAPTPTTPVEPSELPTPPLIPPRSPLRPPPPERESVGSGTTALPPPPRRRLPAPPPQGTLSAAPPVRLPEEASADMGRGLALRNTSRLSLGMGEQS</sequence>
<proteinExistence type="predicted"/>
<keyword evidence="2" id="KW-1185">Reference proteome</keyword>
<gene>
    <name evidence="1" type="ORF">K488DRAFT_82106</name>
</gene>
<dbReference type="Proteomes" id="UP000814128">
    <property type="component" value="Unassembled WGS sequence"/>
</dbReference>
<comment type="caution">
    <text evidence="1">The sequence shown here is derived from an EMBL/GenBank/DDBJ whole genome shotgun (WGS) entry which is preliminary data.</text>
</comment>
<reference evidence="1" key="2">
    <citation type="journal article" date="2022" name="New Phytol.">
        <title>Evolutionary transition to the ectomycorrhizal habit in the genomes of a hyperdiverse lineage of mushroom-forming fungi.</title>
        <authorList>
            <person name="Looney B."/>
            <person name="Miyauchi S."/>
            <person name="Morin E."/>
            <person name="Drula E."/>
            <person name="Courty P.E."/>
            <person name="Kohler A."/>
            <person name="Kuo A."/>
            <person name="LaButti K."/>
            <person name="Pangilinan J."/>
            <person name="Lipzen A."/>
            <person name="Riley R."/>
            <person name="Andreopoulos W."/>
            <person name="He G."/>
            <person name="Johnson J."/>
            <person name="Nolan M."/>
            <person name="Tritt A."/>
            <person name="Barry K.W."/>
            <person name="Grigoriev I.V."/>
            <person name="Nagy L.G."/>
            <person name="Hibbett D."/>
            <person name="Henrissat B."/>
            <person name="Matheny P.B."/>
            <person name="Labbe J."/>
            <person name="Martin F.M."/>
        </authorList>
    </citation>
    <scope>NUCLEOTIDE SEQUENCE</scope>
    <source>
        <strain evidence="1">EC-137</strain>
    </source>
</reference>